<dbReference type="EMBL" id="GG679374">
    <property type="protein sequence ID" value="EER07999.1"/>
    <property type="molecule type" value="Genomic_DNA"/>
</dbReference>
<sequence length="58" mass="6640">AFEETLSGVLLDIPTFVKSLKSPNDLVFTKTADFSQMLVAFRGTWSEYKQRLREQGIE</sequence>
<dbReference type="InterPro" id="IPR006751">
    <property type="entry name" value="TAFII55_prot_cons_reg"/>
</dbReference>
<dbReference type="InParanoid" id="C5L5J5"/>
<reference evidence="2 3" key="1">
    <citation type="submission" date="2008-07" db="EMBL/GenBank/DDBJ databases">
        <authorList>
            <person name="El-Sayed N."/>
            <person name="Caler E."/>
            <person name="Inman J."/>
            <person name="Amedeo P."/>
            <person name="Hass B."/>
            <person name="Wortman J."/>
        </authorList>
    </citation>
    <scope>NUCLEOTIDE SEQUENCE [LARGE SCALE GENOMIC DNA]</scope>
    <source>
        <strain evidence="3">ATCC 50983 / TXsc</strain>
    </source>
</reference>
<feature type="non-terminal residue" evidence="2">
    <location>
        <position position="1"/>
    </location>
</feature>
<keyword evidence="3" id="KW-1185">Reference proteome</keyword>
<feature type="non-terminal residue" evidence="2">
    <location>
        <position position="58"/>
    </location>
</feature>
<organism evidence="3">
    <name type="scientific">Perkinsus marinus (strain ATCC 50983 / TXsc)</name>
    <dbReference type="NCBI Taxonomy" id="423536"/>
    <lineage>
        <taxon>Eukaryota</taxon>
        <taxon>Sar</taxon>
        <taxon>Alveolata</taxon>
        <taxon>Perkinsozoa</taxon>
        <taxon>Perkinsea</taxon>
        <taxon>Perkinsida</taxon>
        <taxon>Perkinsidae</taxon>
        <taxon>Perkinsus</taxon>
    </lineage>
</organism>
<dbReference type="AlphaFoldDB" id="C5L5J5"/>
<dbReference type="GeneID" id="9064112"/>
<proteinExistence type="predicted"/>
<dbReference type="GO" id="GO:0006367">
    <property type="term" value="P:transcription initiation at RNA polymerase II promoter"/>
    <property type="evidence" value="ECO:0007669"/>
    <property type="project" value="InterPro"/>
</dbReference>
<gene>
    <name evidence="2" type="ORF">Pmar_PMAR015674</name>
</gene>
<name>C5L5J5_PERM5</name>
<accession>C5L5J5</accession>
<feature type="domain" description="TAFII55 protein conserved region" evidence="1">
    <location>
        <begin position="4"/>
        <end position="47"/>
    </location>
</feature>
<evidence type="ECO:0000259" key="1">
    <source>
        <dbReference type="Pfam" id="PF04658"/>
    </source>
</evidence>
<evidence type="ECO:0000313" key="3">
    <source>
        <dbReference type="Proteomes" id="UP000007800"/>
    </source>
</evidence>
<dbReference type="OrthoDB" id="438630at2759"/>
<dbReference type="GO" id="GO:0005669">
    <property type="term" value="C:transcription factor TFIID complex"/>
    <property type="evidence" value="ECO:0007669"/>
    <property type="project" value="InterPro"/>
</dbReference>
<evidence type="ECO:0000313" key="2">
    <source>
        <dbReference type="EMBL" id="EER07999.1"/>
    </source>
</evidence>
<protein>
    <recommendedName>
        <fullName evidence="1">TAFII55 protein conserved region domain-containing protein</fullName>
    </recommendedName>
</protein>
<dbReference type="Pfam" id="PF04658">
    <property type="entry name" value="TAFII55_N"/>
    <property type="match status" value="1"/>
</dbReference>
<dbReference type="RefSeq" id="XP_002776183.1">
    <property type="nucleotide sequence ID" value="XM_002776137.1"/>
</dbReference>
<dbReference type="Proteomes" id="UP000007800">
    <property type="component" value="Unassembled WGS sequence"/>
</dbReference>